<feature type="compositionally biased region" description="Basic and acidic residues" evidence="1">
    <location>
        <begin position="7"/>
        <end position="25"/>
    </location>
</feature>
<evidence type="ECO:0000259" key="2">
    <source>
        <dbReference type="Pfam" id="PF13699"/>
    </source>
</evidence>
<dbReference type="KEGG" id="kan:IMCC3317_02580"/>
<name>A0A7L4ZDT9_9FLAO</name>
<evidence type="ECO:0000313" key="4">
    <source>
        <dbReference type="Proteomes" id="UP000464657"/>
    </source>
</evidence>
<proteinExistence type="predicted"/>
<sequence>MKGKKVNAKDEKGTNQIIQRKEGKSFVKPKGAQDSFTPPKSSGKSNKSLPSKLQSNMESSLGHDFSNVGIHTNSEKAVQMNARAFTQGEQVHFAPGEFNPSSTSGKNLIGHEFTHVAQQRAGVVKPTKVLQKGVAINDNKGLESEADNFGQKAARGEAVSKYRSSSLGIRSSLRTAQAKSNVVQMAMQETNFGKFYDDTYALTSGAGGRRGLDIILRFEPKNTVDAELIGLTQTHHAINNGTPFYLNSDNFYKGHAIQSGDATNLPDQGVSNEGTHIDRLKARNNPIYGSRIMNAGETLKDTPLDNNTTANPTKVGLTKLDPTSNATYQLGYNYTDAGGTHKNKAAILSDAPSVGSVNMSSNSSQIFETTALAIKGNHEGTYYGSVRWGWKTNAKGLHSIIPFKVLTKELPSPTFMKAAKIWNNSKNSAGADTLDLPVQWPATIHNTPLAALRTGKSVASQILADIPRGATLTVLNDSSNWLHVQLDKTQPGIILNSHGRAAVMSGNLIRGYVSRSLVNKDASYI</sequence>
<evidence type="ECO:0000313" key="3">
    <source>
        <dbReference type="EMBL" id="QHI34913.1"/>
    </source>
</evidence>
<evidence type="ECO:0000256" key="1">
    <source>
        <dbReference type="SAM" id="MobiDB-lite"/>
    </source>
</evidence>
<keyword evidence="4" id="KW-1185">Reference proteome</keyword>
<dbReference type="OrthoDB" id="292792at2"/>
<dbReference type="AlphaFoldDB" id="A0A7L4ZDT9"/>
<dbReference type="Pfam" id="PF13699">
    <property type="entry name" value="eCIS_core"/>
    <property type="match status" value="1"/>
</dbReference>
<dbReference type="RefSeq" id="WP_160127697.1">
    <property type="nucleotide sequence ID" value="NZ_CP019288.1"/>
</dbReference>
<feature type="region of interest" description="Disordered" evidence="1">
    <location>
        <begin position="1"/>
        <end position="68"/>
    </location>
</feature>
<dbReference type="Proteomes" id="UP000464657">
    <property type="component" value="Chromosome"/>
</dbReference>
<dbReference type="EMBL" id="CP019288">
    <property type="protein sequence ID" value="QHI34913.1"/>
    <property type="molecule type" value="Genomic_DNA"/>
</dbReference>
<protein>
    <recommendedName>
        <fullName evidence="2">eCIS core domain-containing protein</fullName>
    </recommendedName>
</protein>
<gene>
    <name evidence="3" type="ORF">IMCC3317_02580</name>
</gene>
<organism evidence="3 4">
    <name type="scientific">Kordia antarctica</name>
    <dbReference type="NCBI Taxonomy" id="1218801"/>
    <lineage>
        <taxon>Bacteria</taxon>
        <taxon>Pseudomonadati</taxon>
        <taxon>Bacteroidota</taxon>
        <taxon>Flavobacteriia</taxon>
        <taxon>Flavobacteriales</taxon>
        <taxon>Flavobacteriaceae</taxon>
        <taxon>Kordia</taxon>
    </lineage>
</organism>
<reference evidence="3 4" key="1">
    <citation type="journal article" date="2013" name="Int. J. Syst. Evol. Microbiol.">
        <title>Kordia antarctica sp. nov., isolated from Antarctic seawater.</title>
        <authorList>
            <person name="Baek K."/>
            <person name="Choi A."/>
            <person name="Kang I."/>
            <person name="Lee K."/>
            <person name="Cho J.C."/>
        </authorList>
    </citation>
    <scope>NUCLEOTIDE SEQUENCE [LARGE SCALE GENOMIC DNA]</scope>
    <source>
        <strain evidence="3 4">IMCC3317</strain>
    </source>
</reference>
<feature type="domain" description="eCIS core" evidence="2">
    <location>
        <begin position="49"/>
        <end position="122"/>
    </location>
</feature>
<accession>A0A7L4ZDT9</accession>
<feature type="compositionally biased region" description="Polar residues" evidence="1">
    <location>
        <begin position="34"/>
        <end position="59"/>
    </location>
</feature>
<dbReference type="Gene3D" id="2.30.30.40">
    <property type="entry name" value="SH3 Domains"/>
    <property type="match status" value="1"/>
</dbReference>
<dbReference type="InterPro" id="IPR025295">
    <property type="entry name" value="eCIS_core_dom"/>
</dbReference>